<evidence type="ECO:0000313" key="1">
    <source>
        <dbReference type="EMBL" id="CUT98566.1"/>
    </source>
</evidence>
<organism evidence="1 2">
    <name type="scientific">Echinococcus multilocularis</name>
    <name type="common">Fox tapeworm</name>
    <dbReference type="NCBI Taxonomy" id="6211"/>
    <lineage>
        <taxon>Eukaryota</taxon>
        <taxon>Metazoa</taxon>
        <taxon>Spiralia</taxon>
        <taxon>Lophotrochozoa</taxon>
        <taxon>Platyhelminthes</taxon>
        <taxon>Cestoda</taxon>
        <taxon>Eucestoda</taxon>
        <taxon>Cyclophyllidea</taxon>
        <taxon>Taeniidae</taxon>
        <taxon>Echinococcus</taxon>
    </lineage>
</organism>
<reference evidence="1" key="1">
    <citation type="journal article" date="2013" name="Nature">
        <title>The genomes of four tapeworm species reveal adaptations to parasitism.</title>
        <authorList>
            <person name="Tsai I.J."/>
            <person name="Zarowiecki M."/>
            <person name="Holroyd N."/>
            <person name="Garciarrubio A."/>
            <person name="Sanchez-Flores A."/>
            <person name="Brooks K.L."/>
            <person name="Tracey A."/>
            <person name="Bobes R.J."/>
            <person name="Fragoso G."/>
            <person name="Sciutto E."/>
            <person name="Aslett M."/>
            <person name="Beasley H."/>
            <person name="Bennett H.M."/>
            <person name="Cai J."/>
            <person name="Camicia F."/>
            <person name="Clark R."/>
            <person name="Cucher M."/>
            <person name="De Silva N."/>
            <person name="Day T.A."/>
            <person name="Deplazes P."/>
            <person name="Estrada K."/>
            <person name="Fernandez C."/>
            <person name="Holland P.W."/>
            <person name="Hou J."/>
            <person name="Hu S."/>
            <person name="Huckvale T."/>
            <person name="Hung S.S."/>
            <person name="Kamenetzky L."/>
            <person name="Keane J.A."/>
            <person name="Kiss F."/>
            <person name="Koziol U."/>
            <person name="Lambert O."/>
            <person name="Liu K."/>
            <person name="Luo X."/>
            <person name="Luo Y."/>
            <person name="Macchiaroli N."/>
            <person name="Nichol S."/>
            <person name="Paps J."/>
            <person name="Parkinson J."/>
            <person name="Pouchkina-Stantcheva N."/>
            <person name="Riddiford N."/>
            <person name="Rosenzvit M."/>
            <person name="Salinas G."/>
            <person name="Wasmuth J.D."/>
            <person name="Zamanian M."/>
            <person name="Zheng Y."/>
            <person name="Cai X."/>
            <person name="Soberon X."/>
            <person name="Olson P.D."/>
            <person name="Laclette J.P."/>
            <person name="Brehm K."/>
            <person name="Berriman M."/>
            <person name="Garciarrubio A."/>
            <person name="Bobes R.J."/>
            <person name="Fragoso G."/>
            <person name="Sanchez-Flores A."/>
            <person name="Estrada K."/>
            <person name="Cevallos M.A."/>
            <person name="Morett E."/>
            <person name="Gonzalez V."/>
            <person name="Portillo T."/>
            <person name="Ochoa-Leyva A."/>
            <person name="Jose M.V."/>
            <person name="Sciutto E."/>
            <person name="Landa A."/>
            <person name="Jimenez L."/>
            <person name="Valdes V."/>
            <person name="Carrero J.C."/>
            <person name="Larralde C."/>
            <person name="Morales-Montor J."/>
            <person name="Limon-Lason J."/>
            <person name="Soberon X."/>
            <person name="Laclette J.P."/>
        </authorList>
    </citation>
    <scope>NUCLEOTIDE SEQUENCE [LARGE SCALE GENOMIC DNA]</scope>
</reference>
<evidence type="ECO:0000313" key="2">
    <source>
        <dbReference type="Proteomes" id="UP000017246"/>
    </source>
</evidence>
<reference evidence="1" key="2">
    <citation type="submission" date="2015-11" db="EMBL/GenBank/DDBJ databases">
        <authorList>
            <person name="Zhang Y."/>
            <person name="Guo Z."/>
        </authorList>
    </citation>
    <scope>NUCLEOTIDE SEQUENCE</scope>
</reference>
<sequence length="76" mass="8817">MCENDTLRIKLLLMPADLPSSYPKSSIKKAVDELQEKPKQLSQQLENFRLWQFLPLGFTMQGVLCMLFRSGEKEDL</sequence>
<dbReference type="OrthoDB" id="6682367at2759"/>
<dbReference type="AlphaFoldDB" id="A0A0S4MJK9"/>
<protein>
    <submittedName>
        <fullName evidence="1">Alpha tocopherol transfer protein</fullName>
    </submittedName>
</protein>
<dbReference type="EMBL" id="LN902841">
    <property type="protein sequence ID" value="CUT98566.1"/>
    <property type="molecule type" value="Genomic_DNA"/>
</dbReference>
<accession>A0A0S4MJK9</accession>
<keyword evidence="2" id="KW-1185">Reference proteome</keyword>
<proteinExistence type="predicted"/>
<name>A0A0S4MJK9_ECHMU</name>
<dbReference type="Proteomes" id="UP000017246">
    <property type="component" value="Unassembled WGS sequence"/>
</dbReference>